<comment type="caution">
    <text evidence="1">The sequence shown here is derived from an EMBL/GenBank/DDBJ whole genome shotgun (WGS) entry which is preliminary data.</text>
</comment>
<protein>
    <submittedName>
        <fullName evidence="1">Uncharacterized protein</fullName>
    </submittedName>
</protein>
<dbReference type="Proteomes" id="UP001163321">
    <property type="component" value="Chromosome 3"/>
</dbReference>
<accession>A0ACC0W6F6</accession>
<organism evidence="1 2">
    <name type="scientific">Peronosclerospora sorghi</name>
    <dbReference type="NCBI Taxonomy" id="230839"/>
    <lineage>
        <taxon>Eukaryota</taxon>
        <taxon>Sar</taxon>
        <taxon>Stramenopiles</taxon>
        <taxon>Oomycota</taxon>
        <taxon>Peronosporomycetes</taxon>
        <taxon>Peronosporales</taxon>
        <taxon>Peronosporaceae</taxon>
        <taxon>Peronosclerospora</taxon>
    </lineage>
</organism>
<evidence type="ECO:0000313" key="1">
    <source>
        <dbReference type="EMBL" id="KAI9914324.1"/>
    </source>
</evidence>
<evidence type="ECO:0000313" key="2">
    <source>
        <dbReference type="Proteomes" id="UP001163321"/>
    </source>
</evidence>
<keyword evidence="2" id="KW-1185">Reference proteome</keyword>
<gene>
    <name evidence="1" type="ORF">PsorP6_007685</name>
</gene>
<name>A0ACC0W6F6_9STRA</name>
<dbReference type="EMBL" id="CM047582">
    <property type="protein sequence ID" value="KAI9914324.1"/>
    <property type="molecule type" value="Genomic_DNA"/>
</dbReference>
<sequence length="86" mass="10563">MKLAKDREHWTSSRANMKREDKMCLYEDVWYKQEYEYVRLEAEESQKKVKPIKADLLALNTEIHARTRSIAQRRTRHQTLDFEYEQ</sequence>
<proteinExistence type="predicted"/>
<reference evidence="1 2" key="1">
    <citation type="journal article" date="2022" name="bioRxiv">
        <title>The genome of the oomycete Peronosclerospora sorghi, a cosmopolitan pathogen of maize and sorghum, is inflated with dispersed pseudogenes.</title>
        <authorList>
            <person name="Fletcher K."/>
            <person name="Martin F."/>
            <person name="Isakeit T."/>
            <person name="Cavanaugh K."/>
            <person name="Magill C."/>
            <person name="Michelmore R."/>
        </authorList>
    </citation>
    <scope>NUCLEOTIDE SEQUENCE [LARGE SCALE GENOMIC DNA]</scope>
    <source>
        <strain evidence="1">P6</strain>
    </source>
</reference>